<organism evidence="1 2">
    <name type="scientific">Sphaerulina musiva (strain SO2202)</name>
    <name type="common">Poplar stem canker fungus</name>
    <name type="synonym">Septoria musiva</name>
    <dbReference type="NCBI Taxonomy" id="692275"/>
    <lineage>
        <taxon>Eukaryota</taxon>
        <taxon>Fungi</taxon>
        <taxon>Dikarya</taxon>
        <taxon>Ascomycota</taxon>
        <taxon>Pezizomycotina</taxon>
        <taxon>Dothideomycetes</taxon>
        <taxon>Dothideomycetidae</taxon>
        <taxon>Mycosphaerellales</taxon>
        <taxon>Mycosphaerellaceae</taxon>
        <taxon>Sphaerulina</taxon>
    </lineage>
</organism>
<dbReference type="GeneID" id="27899875"/>
<keyword evidence="2" id="KW-1185">Reference proteome</keyword>
<dbReference type="EMBL" id="KB456269">
    <property type="protein sequence ID" value="EMF09495.1"/>
    <property type="molecule type" value="Genomic_DNA"/>
</dbReference>
<evidence type="ECO:0000313" key="1">
    <source>
        <dbReference type="EMBL" id="EMF09495.1"/>
    </source>
</evidence>
<sequence>MGKAVVTALRSVEASGFAALVISQQRPQVLHRQRHHTTTAAMVSSIIPPKIASPNVRSTILTFSSAITPGQPCAHTDTLTSSRAPEARSMEAIRIYRRLT</sequence>
<proteinExistence type="predicted"/>
<dbReference type="RefSeq" id="XP_016757616.1">
    <property type="nucleotide sequence ID" value="XM_016902738.1"/>
</dbReference>
<gene>
    <name evidence="1" type="ORF">SEPMUDRAFT_135879</name>
</gene>
<reference evidence="1 2" key="1">
    <citation type="journal article" date="2012" name="PLoS Pathog.">
        <title>Diverse lifestyles and strategies of plant pathogenesis encoded in the genomes of eighteen Dothideomycetes fungi.</title>
        <authorList>
            <person name="Ohm R.A."/>
            <person name="Feau N."/>
            <person name="Henrissat B."/>
            <person name="Schoch C.L."/>
            <person name="Horwitz B.A."/>
            <person name="Barry K.W."/>
            <person name="Condon B.J."/>
            <person name="Copeland A.C."/>
            <person name="Dhillon B."/>
            <person name="Glaser F."/>
            <person name="Hesse C.N."/>
            <person name="Kosti I."/>
            <person name="LaButti K."/>
            <person name="Lindquist E.A."/>
            <person name="Lucas S."/>
            <person name="Salamov A.A."/>
            <person name="Bradshaw R.E."/>
            <person name="Ciuffetti L."/>
            <person name="Hamelin R.C."/>
            <person name="Kema G.H.J."/>
            <person name="Lawrence C."/>
            <person name="Scott J.A."/>
            <person name="Spatafora J.W."/>
            <person name="Turgeon B.G."/>
            <person name="de Wit P.J.G.M."/>
            <person name="Zhong S."/>
            <person name="Goodwin S.B."/>
            <person name="Grigoriev I.V."/>
        </authorList>
    </citation>
    <scope>NUCLEOTIDE SEQUENCE [LARGE SCALE GENOMIC DNA]</scope>
    <source>
        <strain evidence="1 2">SO2202</strain>
    </source>
</reference>
<evidence type="ECO:0000313" key="2">
    <source>
        <dbReference type="Proteomes" id="UP000016931"/>
    </source>
</evidence>
<dbReference type="Proteomes" id="UP000016931">
    <property type="component" value="Unassembled WGS sequence"/>
</dbReference>
<dbReference type="AlphaFoldDB" id="N1QDJ1"/>
<name>N1QDJ1_SPHMS</name>
<accession>N1QDJ1</accession>
<dbReference type="HOGENOM" id="CLU_2307822_0_0_1"/>
<protein>
    <submittedName>
        <fullName evidence="1">Uncharacterized protein</fullName>
    </submittedName>
</protein>